<proteinExistence type="predicted"/>
<dbReference type="InterPro" id="IPR036259">
    <property type="entry name" value="MFS_trans_sf"/>
</dbReference>
<protein>
    <submittedName>
        <fullName evidence="2">Major facilitator superfamily domain, general substrate transporter</fullName>
    </submittedName>
</protein>
<keyword evidence="1" id="KW-0812">Transmembrane</keyword>
<feature type="transmembrane region" description="Helical" evidence="1">
    <location>
        <begin position="131"/>
        <end position="153"/>
    </location>
</feature>
<feature type="transmembrane region" description="Helical" evidence="1">
    <location>
        <begin position="447"/>
        <end position="467"/>
    </location>
</feature>
<keyword evidence="3" id="KW-1185">Reference proteome</keyword>
<comment type="caution">
    <text evidence="2">The sequence shown here is derived from an EMBL/GenBank/DDBJ whole genome shotgun (WGS) entry which is preliminary data.</text>
</comment>
<feature type="transmembrane region" description="Helical" evidence="1">
    <location>
        <begin position="202"/>
        <end position="220"/>
    </location>
</feature>
<feature type="transmembrane region" description="Helical" evidence="1">
    <location>
        <begin position="327"/>
        <end position="345"/>
    </location>
</feature>
<feature type="transmembrane region" description="Helical" evidence="1">
    <location>
        <begin position="384"/>
        <end position="410"/>
    </location>
</feature>
<reference evidence="2 3" key="1">
    <citation type="journal article" date="2015" name="Sci. Rep.">
        <title>Genome of the facultative scuticociliatosis pathogen Pseudocohnilembus persalinus provides insight into its virulence through horizontal gene transfer.</title>
        <authorList>
            <person name="Xiong J."/>
            <person name="Wang G."/>
            <person name="Cheng J."/>
            <person name="Tian M."/>
            <person name="Pan X."/>
            <person name="Warren A."/>
            <person name="Jiang C."/>
            <person name="Yuan D."/>
            <person name="Miao W."/>
        </authorList>
    </citation>
    <scope>NUCLEOTIDE SEQUENCE [LARGE SCALE GENOMIC DNA]</scope>
    <source>
        <strain evidence="2">36N120E</strain>
    </source>
</reference>
<organism evidence="2 3">
    <name type="scientific">Pseudocohnilembus persalinus</name>
    <name type="common">Ciliate</name>
    <dbReference type="NCBI Taxonomy" id="266149"/>
    <lineage>
        <taxon>Eukaryota</taxon>
        <taxon>Sar</taxon>
        <taxon>Alveolata</taxon>
        <taxon>Ciliophora</taxon>
        <taxon>Intramacronucleata</taxon>
        <taxon>Oligohymenophorea</taxon>
        <taxon>Scuticociliatia</taxon>
        <taxon>Philasterida</taxon>
        <taxon>Pseudocohnilembidae</taxon>
        <taxon>Pseudocohnilembus</taxon>
    </lineage>
</organism>
<sequence length="498" mass="57856">MESLSIPKKELLRFLFLTLGSGLFSITFSVIPFIFYRPSFECYELQLNENQEYFYSKFQCSEFQACNILQYDEMYDPKYDKNYSQSHLQSAQISEKSPQYKVELVFPYFSIDSISSEYQLYCDDKIQEANLISLTVFCQAMGGLFAQGLILLYSKFCISIFGVTLILGIWNFAYIYTISVIYSHINSSFPKKLQDFGPTCVNLFWCLFSLSYIGLTLFWGNWRDNLSIIVFGVGLIFTKKDENEQKNSNSQDQEQQYNLDQNNQYEENEQQNFVQELIQNSTILKDNKPLLYNAIFWIYSLTTASVCFFLVQLIINTLVGDLYVNSFGSALLELIGNTLSGILIYKKIDLRKSLSIVYLTMSIAYIFSIFMVDNNTEPESMTHFQVFITLIPVIVGKFTHELLWTLLYTYLNEIVPPKYQQFVVANGQLFSNLILCLLPYYKYLMEYLGLNNFILIALMCLSNGVVIKKFQQLKEEDLIHNSKNKNIEIPLLEISFNS</sequence>
<dbReference type="OrthoDB" id="325468at2759"/>
<accession>A0A0V0QKS5</accession>
<feature type="transmembrane region" description="Helical" evidence="1">
    <location>
        <begin position="290"/>
        <end position="315"/>
    </location>
</feature>
<gene>
    <name evidence="2" type="ORF">PPERSA_04032</name>
</gene>
<dbReference type="Gene3D" id="1.20.1250.20">
    <property type="entry name" value="MFS general substrate transporter like domains"/>
    <property type="match status" value="1"/>
</dbReference>
<evidence type="ECO:0000256" key="1">
    <source>
        <dbReference type="SAM" id="Phobius"/>
    </source>
</evidence>
<dbReference type="InParanoid" id="A0A0V0QKS5"/>
<feature type="transmembrane region" description="Helical" evidence="1">
    <location>
        <begin position="160"/>
        <end position="182"/>
    </location>
</feature>
<dbReference type="EMBL" id="LDAU01000151">
    <property type="protein sequence ID" value="KRX02829.1"/>
    <property type="molecule type" value="Genomic_DNA"/>
</dbReference>
<dbReference type="AlphaFoldDB" id="A0A0V0QKS5"/>
<dbReference type="OMA" id="FTHELLW"/>
<dbReference type="SUPFAM" id="SSF103473">
    <property type="entry name" value="MFS general substrate transporter"/>
    <property type="match status" value="1"/>
</dbReference>
<dbReference type="Proteomes" id="UP000054937">
    <property type="component" value="Unassembled WGS sequence"/>
</dbReference>
<keyword evidence="1" id="KW-0472">Membrane</keyword>
<name>A0A0V0QKS5_PSEPJ</name>
<evidence type="ECO:0000313" key="3">
    <source>
        <dbReference type="Proteomes" id="UP000054937"/>
    </source>
</evidence>
<feature type="transmembrane region" description="Helical" evidence="1">
    <location>
        <begin position="354"/>
        <end position="372"/>
    </location>
</feature>
<evidence type="ECO:0000313" key="2">
    <source>
        <dbReference type="EMBL" id="KRX02829.1"/>
    </source>
</evidence>
<feature type="transmembrane region" description="Helical" evidence="1">
    <location>
        <begin position="12"/>
        <end position="35"/>
    </location>
</feature>
<feature type="transmembrane region" description="Helical" evidence="1">
    <location>
        <begin position="422"/>
        <end position="441"/>
    </location>
</feature>
<keyword evidence="1" id="KW-1133">Transmembrane helix</keyword>